<dbReference type="InterPro" id="IPR008322">
    <property type="entry name" value="UPF0261"/>
</dbReference>
<dbReference type="KEGG" id="mspg:F6B93_00965"/>
<name>A0A975PYU3_9MYCO</name>
<dbReference type="InterPro" id="IPR051353">
    <property type="entry name" value="Tobamovirus_resist_UPF0261"/>
</dbReference>
<dbReference type="Pfam" id="PF06792">
    <property type="entry name" value="UPF0261"/>
    <property type="match status" value="1"/>
</dbReference>
<dbReference type="EMBL" id="CP046600">
    <property type="protein sequence ID" value="QUR69507.1"/>
    <property type="molecule type" value="Genomic_DNA"/>
</dbReference>
<dbReference type="InterPro" id="IPR044122">
    <property type="entry name" value="UPF0261_N"/>
</dbReference>
<evidence type="ECO:0000313" key="3">
    <source>
        <dbReference type="EMBL" id="QUR69507.1"/>
    </source>
</evidence>
<dbReference type="NCBIfam" id="NF002674">
    <property type="entry name" value="PRK02399.1-2"/>
    <property type="match status" value="1"/>
</dbReference>
<sequence length="433" mass="45618">MGKRRKNVQDQVPGAGTHDRFVAVVGTCDTKFESLTYVRDLIHAAGVTTKLIDVSPRGSTAKVTEAVTEAVTEKVDVSAAQLTAEAAGSREGIARSSDRGTAIAAMSDVLSSWVEKHRDDIAGMIGLGGSGNTALITPAMRTLPVGIPKIMVSTVASGNVAPYVGPSDIAMVYSVVDVAGINGISRMVLGNAAHMMAGAASRAVPAADQSERPAVGLTMFGVTTPCVDHVVARLTDQFECLVFHATGTGGQTMEKLADEGFLIGMIDSTTTEIADLLIGGVMSAGEDRMGAAIRTRLPYVGSCGALDMVNFGAMETVPEKFRDRRLLAHNPQVTLMRTTADENRRIGAWIAAKLNQMDGDVRFLIPEQGLSIIDVDGGPFHDPHADEALFATLAAAVKATAKRRLIRVPHAINDPKFADALADSFLEIVKAHS</sequence>
<dbReference type="PIRSF" id="PIRSF033271">
    <property type="entry name" value="UCP033271"/>
    <property type="match status" value="1"/>
</dbReference>
<dbReference type="PANTHER" id="PTHR31862">
    <property type="entry name" value="UPF0261 DOMAIN PROTEIN (AFU_ORTHOLOGUE AFUA_1G10120)"/>
    <property type="match status" value="1"/>
</dbReference>
<dbReference type="Pfam" id="PF23189">
    <property type="entry name" value="UPF0261_C"/>
    <property type="match status" value="1"/>
</dbReference>
<keyword evidence="4" id="KW-1185">Reference proteome</keyword>
<dbReference type="InterPro" id="IPR056778">
    <property type="entry name" value="UPF0261_C"/>
</dbReference>
<accession>A0A975PYU3</accession>
<gene>
    <name evidence="3" type="ORF">F6B93_00965</name>
</gene>
<feature type="domain" description="UPF0261" evidence="2">
    <location>
        <begin position="212"/>
        <end position="428"/>
    </location>
</feature>
<evidence type="ECO:0000259" key="2">
    <source>
        <dbReference type="Pfam" id="PF23189"/>
    </source>
</evidence>
<dbReference type="Proteomes" id="UP000682202">
    <property type="component" value="Chromosome"/>
</dbReference>
<organism evidence="3 4">
    <name type="scientific">Mycobacterium spongiae</name>
    <dbReference type="NCBI Taxonomy" id="886343"/>
    <lineage>
        <taxon>Bacteria</taxon>
        <taxon>Bacillati</taxon>
        <taxon>Actinomycetota</taxon>
        <taxon>Actinomycetes</taxon>
        <taxon>Mycobacteriales</taxon>
        <taxon>Mycobacteriaceae</taxon>
        <taxon>Mycobacterium</taxon>
    </lineage>
</organism>
<dbReference type="Gene3D" id="3.40.50.12020">
    <property type="entry name" value="Uncharacterised protein family UPF0261, NN domain"/>
    <property type="match status" value="1"/>
</dbReference>
<dbReference type="CDD" id="cd15488">
    <property type="entry name" value="Tm-1-like"/>
    <property type="match status" value="1"/>
</dbReference>
<feature type="domain" description="UPF0261" evidence="1">
    <location>
        <begin position="21"/>
        <end position="202"/>
    </location>
</feature>
<evidence type="ECO:0000259" key="1">
    <source>
        <dbReference type="Pfam" id="PF06792"/>
    </source>
</evidence>
<dbReference type="NCBIfam" id="NF002673">
    <property type="entry name" value="PRK02399.1-1"/>
    <property type="match status" value="1"/>
</dbReference>
<proteinExistence type="predicted"/>
<reference evidence="3" key="1">
    <citation type="submission" date="2019-12" db="EMBL/GenBank/DDBJ databases">
        <title>Mycobacterium spongiae sp. nov.</title>
        <authorList>
            <person name="Stinear T."/>
        </authorList>
    </citation>
    <scope>NUCLEOTIDE SEQUENCE</scope>
    <source>
        <strain evidence="3">FSD4b-SM</strain>
    </source>
</reference>
<dbReference type="PANTHER" id="PTHR31862:SF1">
    <property type="entry name" value="UPF0261 DOMAIN PROTEIN (AFU_ORTHOLOGUE AFUA_1G10120)"/>
    <property type="match status" value="1"/>
</dbReference>
<dbReference type="Gene3D" id="3.40.50.12030">
    <property type="entry name" value="Uncharacterised protein family UPF0261, NC domain"/>
    <property type="match status" value="1"/>
</dbReference>
<dbReference type="AlphaFoldDB" id="A0A975PYU3"/>
<protein>
    <submittedName>
        <fullName evidence="3">UPF0261 family protein</fullName>
    </submittedName>
</protein>
<evidence type="ECO:0000313" key="4">
    <source>
        <dbReference type="Proteomes" id="UP000682202"/>
    </source>
</evidence>